<dbReference type="SUPFAM" id="SSF88946">
    <property type="entry name" value="Sigma2 domain of RNA polymerase sigma factors"/>
    <property type="match status" value="1"/>
</dbReference>
<name>A0A3A9AR48_9FIRM</name>
<dbReference type="GO" id="GO:0003677">
    <property type="term" value="F:DNA binding"/>
    <property type="evidence" value="ECO:0007669"/>
    <property type="project" value="UniProtKB-KW"/>
</dbReference>
<evidence type="ECO:0000259" key="5">
    <source>
        <dbReference type="PROSITE" id="PS00715"/>
    </source>
</evidence>
<dbReference type="PROSITE" id="PS00715">
    <property type="entry name" value="SIGMA70_1"/>
    <property type="match status" value="1"/>
</dbReference>
<dbReference type="NCBIfam" id="TIGR02937">
    <property type="entry name" value="sigma70-ECF"/>
    <property type="match status" value="1"/>
</dbReference>
<sequence>MEKDYEKYSDDELILRLRDGEAAITDYIMDKYKNLVRNKAKSMYILGADREDLIQEGMIGLFKAVRDYDTGRDASFFTFADLCISRQMYTAVQSAGRQKHTPLNTYISLYADNAESAGEGGEWELLNAISSQLEKSPEELLIDKENVEILEKIIEKELSGFEKQVLDLYLTGMRYSQIAKVLGRDGKSTDNALQRIKAKLKKAILK</sequence>
<protein>
    <submittedName>
        <fullName evidence="6">RNA polymerase sporulation sigma factor SigH</fullName>
    </submittedName>
</protein>
<reference evidence="6 7" key="1">
    <citation type="submission" date="2018-09" db="EMBL/GenBank/DDBJ databases">
        <title>Murine metabolic-syndrome-specific gut microbial biobank.</title>
        <authorList>
            <person name="Liu C."/>
        </authorList>
    </citation>
    <scope>NUCLEOTIDE SEQUENCE [LARGE SCALE GENOMIC DNA]</scope>
    <source>
        <strain evidence="6 7">0.1xD8-82</strain>
    </source>
</reference>
<dbReference type="InterPro" id="IPR016371">
    <property type="entry name" value="RNA_pol_sigma-H_factor"/>
</dbReference>
<comment type="caution">
    <text evidence="6">The sequence shown here is derived from an EMBL/GenBank/DDBJ whole genome shotgun (WGS) entry which is preliminary data.</text>
</comment>
<keyword evidence="7" id="KW-1185">Reference proteome</keyword>
<dbReference type="AlphaFoldDB" id="A0A3A9AR48"/>
<dbReference type="InterPro" id="IPR007627">
    <property type="entry name" value="RNA_pol_sigma70_r2"/>
</dbReference>
<dbReference type="NCBIfam" id="NF006145">
    <property type="entry name" value="PRK08295.1-2"/>
    <property type="match status" value="1"/>
</dbReference>
<evidence type="ECO:0000313" key="7">
    <source>
        <dbReference type="Proteomes" id="UP000280696"/>
    </source>
</evidence>
<dbReference type="InterPro" id="IPR000943">
    <property type="entry name" value="RNA_pol_sigma70"/>
</dbReference>
<dbReference type="NCBIfam" id="NF006147">
    <property type="entry name" value="PRK08295.1-4"/>
    <property type="match status" value="1"/>
</dbReference>
<keyword evidence="1" id="KW-0805">Transcription regulation</keyword>
<dbReference type="PANTHER" id="PTHR30385">
    <property type="entry name" value="SIGMA FACTOR F FLAGELLAR"/>
    <property type="match status" value="1"/>
</dbReference>
<dbReference type="SUPFAM" id="SSF88659">
    <property type="entry name" value="Sigma3 and sigma4 domains of RNA polymerase sigma factors"/>
    <property type="match status" value="1"/>
</dbReference>
<accession>A0A3A9AR48</accession>
<gene>
    <name evidence="6" type="primary">sigH</name>
    <name evidence="6" type="ORF">D7V94_02050</name>
</gene>
<dbReference type="OrthoDB" id="9783788at2"/>
<evidence type="ECO:0000256" key="4">
    <source>
        <dbReference type="ARBA" id="ARBA00023163"/>
    </source>
</evidence>
<dbReference type="Gene3D" id="1.20.120.1810">
    <property type="match status" value="1"/>
</dbReference>
<evidence type="ECO:0000256" key="3">
    <source>
        <dbReference type="ARBA" id="ARBA00023125"/>
    </source>
</evidence>
<dbReference type="InterPro" id="IPR013325">
    <property type="entry name" value="RNA_pol_sigma_r2"/>
</dbReference>
<dbReference type="RefSeq" id="WP_120466322.1">
    <property type="nucleotide sequence ID" value="NZ_CATAJS010000025.1"/>
</dbReference>
<organism evidence="6 7">
    <name type="scientific">Parablautia intestinalis</name>
    <dbReference type="NCBI Taxonomy" id="2320100"/>
    <lineage>
        <taxon>Bacteria</taxon>
        <taxon>Bacillati</taxon>
        <taxon>Bacillota</taxon>
        <taxon>Clostridia</taxon>
        <taxon>Lachnospirales</taxon>
        <taxon>Lachnospiraceae</taxon>
        <taxon>Parablautia</taxon>
    </lineage>
</organism>
<evidence type="ECO:0000256" key="2">
    <source>
        <dbReference type="ARBA" id="ARBA00023082"/>
    </source>
</evidence>
<dbReference type="GO" id="GO:0006352">
    <property type="term" value="P:DNA-templated transcription initiation"/>
    <property type="evidence" value="ECO:0007669"/>
    <property type="project" value="InterPro"/>
</dbReference>
<evidence type="ECO:0000313" key="6">
    <source>
        <dbReference type="EMBL" id="RKI93514.1"/>
    </source>
</evidence>
<keyword evidence="4" id="KW-0804">Transcription</keyword>
<keyword evidence="3" id="KW-0238">DNA-binding</keyword>
<dbReference type="InterPro" id="IPR013324">
    <property type="entry name" value="RNA_pol_sigma_r3/r4-like"/>
</dbReference>
<dbReference type="PIRSF" id="PIRSF002939">
    <property type="entry name" value="RNA_polymerase_sigma-H_factor"/>
    <property type="match status" value="1"/>
</dbReference>
<dbReference type="NCBIfam" id="NF006148">
    <property type="entry name" value="PRK08295.1-5"/>
    <property type="match status" value="1"/>
</dbReference>
<proteinExistence type="predicted"/>
<dbReference type="Pfam" id="PF04542">
    <property type="entry name" value="Sigma70_r2"/>
    <property type="match status" value="1"/>
</dbReference>
<dbReference type="InterPro" id="IPR036388">
    <property type="entry name" value="WH-like_DNA-bd_sf"/>
</dbReference>
<dbReference type="Gene3D" id="1.10.10.10">
    <property type="entry name" value="Winged helix-like DNA-binding domain superfamily/Winged helix DNA-binding domain"/>
    <property type="match status" value="1"/>
</dbReference>
<evidence type="ECO:0000256" key="1">
    <source>
        <dbReference type="ARBA" id="ARBA00023015"/>
    </source>
</evidence>
<dbReference type="InterPro" id="IPR014284">
    <property type="entry name" value="RNA_pol_sigma-70_dom"/>
</dbReference>
<feature type="domain" description="RNA polymerase sigma-70" evidence="5">
    <location>
        <begin position="52"/>
        <end position="65"/>
    </location>
</feature>
<dbReference type="Proteomes" id="UP000280696">
    <property type="component" value="Unassembled WGS sequence"/>
</dbReference>
<dbReference type="PANTHER" id="PTHR30385:SF1">
    <property type="entry name" value="RNA POLYMERASE SIGMA-H FACTOR"/>
    <property type="match status" value="1"/>
</dbReference>
<dbReference type="EMBL" id="RAYQ01000002">
    <property type="protein sequence ID" value="RKI93514.1"/>
    <property type="molecule type" value="Genomic_DNA"/>
</dbReference>
<dbReference type="GO" id="GO:0016987">
    <property type="term" value="F:sigma factor activity"/>
    <property type="evidence" value="ECO:0007669"/>
    <property type="project" value="UniProtKB-KW"/>
</dbReference>
<keyword evidence="2" id="KW-0731">Sigma factor</keyword>